<name>A0A2S5IZ03_9MICC</name>
<protein>
    <submittedName>
        <fullName evidence="3">Uncharacterized protein</fullName>
    </submittedName>
</protein>
<evidence type="ECO:0000256" key="1">
    <source>
        <dbReference type="SAM" id="MobiDB-lite"/>
    </source>
</evidence>
<dbReference type="OrthoDB" id="4945656at2"/>
<feature type="region of interest" description="Disordered" evidence="1">
    <location>
        <begin position="1"/>
        <end position="70"/>
    </location>
</feature>
<reference evidence="3 4" key="1">
    <citation type="journal article" date="2014" name="Int. J. Syst. Evol. Microbiol.">
        <title>Arthrobacter pityocampae sp. nov., isolated from Thaumetopoea pityocampa (Lep., Thaumetopoeidae).</title>
        <authorList>
            <person name="Ince I.A."/>
            <person name="Demirbag Z."/>
            <person name="Kati H."/>
        </authorList>
    </citation>
    <scope>NUCLEOTIDE SEQUENCE [LARGE SCALE GENOMIC DNA]</scope>
    <source>
        <strain evidence="3 4">Tp2</strain>
    </source>
</reference>
<dbReference type="AlphaFoldDB" id="A0A2S5IZ03"/>
<dbReference type="RefSeq" id="WP_104121206.1">
    <property type="nucleotide sequence ID" value="NZ_PRKW01000003.1"/>
</dbReference>
<keyword evidence="2" id="KW-0472">Membrane</keyword>
<dbReference type="Proteomes" id="UP000239297">
    <property type="component" value="Unassembled WGS sequence"/>
</dbReference>
<evidence type="ECO:0000256" key="2">
    <source>
        <dbReference type="SAM" id="Phobius"/>
    </source>
</evidence>
<feature type="transmembrane region" description="Helical" evidence="2">
    <location>
        <begin position="77"/>
        <end position="99"/>
    </location>
</feature>
<feature type="compositionally biased region" description="Pro residues" evidence="1">
    <location>
        <begin position="31"/>
        <end position="43"/>
    </location>
</feature>
<gene>
    <name evidence="3" type="ORF">C4K88_08610</name>
</gene>
<feature type="transmembrane region" description="Helical" evidence="2">
    <location>
        <begin position="119"/>
        <end position="144"/>
    </location>
</feature>
<accession>A0A2S5IZ03</accession>
<keyword evidence="2" id="KW-0812">Transmembrane</keyword>
<dbReference type="EMBL" id="PRKW01000003">
    <property type="protein sequence ID" value="PPB49720.1"/>
    <property type="molecule type" value="Genomic_DNA"/>
</dbReference>
<evidence type="ECO:0000313" key="4">
    <source>
        <dbReference type="Proteomes" id="UP000239297"/>
    </source>
</evidence>
<keyword evidence="4" id="KW-1185">Reference proteome</keyword>
<comment type="caution">
    <text evidence="3">The sequence shown here is derived from an EMBL/GenBank/DDBJ whole genome shotgun (WGS) entry which is preliminary data.</text>
</comment>
<organism evidence="3 4">
    <name type="scientific">Arthrobacter pityocampae</name>
    <dbReference type="NCBI Taxonomy" id="547334"/>
    <lineage>
        <taxon>Bacteria</taxon>
        <taxon>Bacillati</taxon>
        <taxon>Actinomycetota</taxon>
        <taxon>Actinomycetes</taxon>
        <taxon>Micrococcales</taxon>
        <taxon>Micrococcaceae</taxon>
        <taxon>Arthrobacter</taxon>
    </lineage>
</organism>
<evidence type="ECO:0000313" key="3">
    <source>
        <dbReference type="EMBL" id="PPB49720.1"/>
    </source>
</evidence>
<keyword evidence="2" id="KW-1133">Transmembrane helix</keyword>
<sequence>MTSGPQSTHDPRYDGIYQRGGGTDAAARTAPPVPAAPELPPLAEPSGPGTTVIREVAPEPGGHGDASAAPRNPYDPWIWGVAGMLVALGVYLLAAPLIHAEAYAEAMTTVQAGPYSAPWFTYTGLASPVLLLAGVTTAVAQLFVHSIRHTLRAR</sequence>
<proteinExistence type="predicted"/>